<gene>
    <name evidence="1" type="ORF">ACJDT4_06885</name>
</gene>
<protein>
    <submittedName>
        <fullName evidence="1">DUF4176 domain-containing protein</fullName>
    </submittedName>
</protein>
<dbReference type="EMBL" id="JBJIAA010000005">
    <property type="protein sequence ID" value="MFL0250143.1"/>
    <property type="molecule type" value="Genomic_DNA"/>
</dbReference>
<dbReference type="InterPro" id="IPR025233">
    <property type="entry name" value="DUF4176"/>
</dbReference>
<proteinExistence type="predicted"/>
<keyword evidence="2" id="KW-1185">Reference proteome</keyword>
<sequence>MNKYLPIGSVVLLKESNKRLMIYGVKQIAAETKKEYDYIACLFPEGNIDAEHTYLFNHDQIDRIFFIGMQDEEQMEFNKFVLDENTSK</sequence>
<dbReference type="Proteomes" id="UP001623592">
    <property type="component" value="Unassembled WGS sequence"/>
</dbReference>
<dbReference type="Pfam" id="PF13780">
    <property type="entry name" value="DUF4176"/>
    <property type="match status" value="1"/>
</dbReference>
<comment type="caution">
    <text evidence="1">The sequence shown here is derived from an EMBL/GenBank/DDBJ whole genome shotgun (WGS) entry which is preliminary data.</text>
</comment>
<dbReference type="RefSeq" id="WP_406786814.1">
    <property type="nucleotide sequence ID" value="NZ_JBJIAA010000005.1"/>
</dbReference>
<reference evidence="1 2" key="1">
    <citation type="submission" date="2024-11" db="EMBL/GenBank/DDBJ databases">
        <authorList>
            <person name="Heng Y.C."/>
            <person name="Lim A.C.H."/>
            <person name="Lee J.K.Y."/>
            <person name="Kittelmann S."/>
        </authorList>
    </citation>
    <scope>NUCLEOTIDE SEQUENCE [LARGE SCALE GENOMIC DNA]</scope>
    <source>
        <strain evidence="1 2">WILCCON 0114</strain>
    </source>
</reference>
<evidence type="ECO:0000313" key="2">
    <source>
        <dbReference type="Proteomes" id="UP001623592"/>
    </source>
</evidence>
<accession>A0ABW8TC94</accession>
<organism evidence="1 2">
    <name type="scientific">Clostridium neuense</name>
    <dbReference type="NCBI Taxonomy" id="1728934"/>
    <lineage>
        <taxon>Bacteria</taxon>
        <taxon>Bacillati</taxon>
        <taxon>Bacillota</taxon>
        <taxon>Clostridia</taxon>
        <taxon>Eubacteriales</taxon>
        <taxon>Clostridiaceae</taxon>
        <taxon>Clostridium</taxon>
    </lineage>
</organism>
<name>A0ABW8TC94_9CLOT</name>
<evidence type="ECO:0000313" key="1">
    <source>
        <dbReference type="EMBL" id="MFL0250143.1"/>
    </source>
</evidence>